<dbReference type="Proteomes" id="UP000054408">
    <property type="component" value="Unassembled WGS sequence"/>
</dbReference>
<dbReference type="Gene3D" id="3.40.1010.10">
    <property type="entry name" value="Cobalt-precorrin-4 Transmethylase, Domain 1"/>
    <property type="match status" value="1"/>
</dbReference>
<feature type="binding site" evidence="9">
    <location>
        <position position="85"/>
    </location>
    <ligand>
        <name>S-adenosyl-L-methionine</name>
        <dbReference type="ChEBI" id="CHEBI:59789"/>
    </ligand>
</feature>
<dbReference type="PANTHER" id="PTHR10882">
    <property type="entry name" value="DIPHTHINE SYNTHASE"/>
    <property type="match status" value="1"/>
</dbReference>
<dbReference type="InterPro" id="IPR035996">
    <property type="entry name" value="4pyrrol_Methylase_sf"/>
</dbReference>
<dbReference type="GO" id="GO:0032259">
    <property type="term" value="P:methylation"/>
    <property type="evidence" value="ECO:0007669"/>
    <property type="project" value="UniProtKB-KW"/>
</dbReference>
<keyword evidence="6" id="KW-0808">Transferase</keyword>
<dbReference type="Gene3D" id="3.30.950.10">
    <property type="entry name" value="Methyltransferase, Cobalt-precorrin-4 Transmethylase, Domain 2"/>
    <property type="match status" value="1"/>
</dbReference>
<dbReference type="RefSeq" id="XP_013757658.1">
    <property type="nucleotide sequence ID" value="XM_013902204.1"/>
</dbReference>
<evidence type="ECO:0000313" key="12">
    <source>
        <dbReference type="Proteomes" id="UP000054408"/>
    </source>
</evidence>
<feature type="domain" description="Tetrapyrrole methylase" evidence="10">
    <location>
        <begin position="2"/>
        <end position="234"/>
    </location>
</feature>
<dbReference type="InterPro" id="IPR004551">
    <property type="entry name" value="Dphthn_synthase"/>
</dbReference>
<evidence type="ECO:0000256" key="7">
    <source>
        <dbReference type="ARBA" id="ARBA00022691"/>
    </source>
</evidence>
<keyword evidence="7 9" id="KW-0949">S-adenosyl-L-methionine</keyword>
<dbReference type="GeneID" id="25564959"/>
<dbReference type="EC" id="2.1.1.314" evidence="4"/>
<protein>
    <recommendedName>
        <fullName evidence="4">diphthine methyl ester synthase</fullName>
        <ecNumber evidence="4">2.1.1.314</ecNumber>
    </recommendedName>
</protein>
<evidence type="ECO:0000256" key="5">
    <source>
        <dbReference type="ARBA" id="ARBA00022603"/>
    </source>
</evidence>
<gene>
    <name evidence="11" type="ORF">AMSG_05578</name>
</gene>
<comment type="pathway">
    <text evidence="2">Protein modification; peptidyl-diphthamide biosynthesis.</text>
</comment>
<keyword evidence="12" id="KW-1185">Reference proteome</keyword>
<feature type="binding site" evidence="9">
    <location>
        <begin position="110"/>
        <end position="111"/>
    </location>
    <ligand>
        <name>S-adenosyl-L-methionine</name>
        <dbReference type="ChEBI" id="CHEBI:59789"/>
    </ligand>
</feature>
<keyword evidence="5" id="KW-0489">Methyltransferase</keyword>
<dbReference type="PANTHER" id="PTHR10882:SF0">
    <property type="entry name" value="DIPHTHINE METHYL ESTER SYNTHASE"/>
    <property type="match status" value="1"/>
</dbReference>
<evidence type="ECO:0000256" key="2">
    <source>
        <dbReference type="ARBA" id="ARBA00005156"/>
    </source>
</evidence>
<dbReference type="GO" id="GO:0017183">
    <property type="term" value="P:protein histidyl modification to diphthamide"/>
    <property type="evidence" value="ECO:0007669"/>
    <property type="project" value="UniProtKB-UniPathway"/>
</dbReference>
<name>A0A0L0DB39_THETB</name>
<evidence type="ECO:0000313" key="11">
    <source>
        <dbReference type="EMBL" id="KNC49547.1"/>
    </source>
</evidence>
<comment type="catalytic activity">
    <reaction evidence="8">
        <text>2-[(3S)-amino-3-carboxypropyl]-L-histidyl-[translation elongation factor 2] + 4 S-adenosyl-L-methionine = diphthine methyl ester-[translation elongation factor 2] + 4 S-adenosyl-L-homocysteine + 3 H(+)</text>
        <dbReference type="Rhea" id="RHEA:42652"/>
        <dbReference type="Rhea" id="RHEA-COMP:9749"/>
        <dbReference type="Rhea" id="RHEA-COMP:10173"/>
        <dbReference type="ChEBI" id="CHEBI:15378"/>
        <dbReference type="ChEBI" id="CHEBI:57856"/>
        <dbReference type="ChEBI" id="CHEBI:59789"/>
        <dbReference type="ChEBI" id="CHEBI:73995"/>
        <dbReference type="ChEBI" id="CHEBI:79005"/>
        <dbReference type="EC" id="2.1.1.314"/>
    </reaction>
</comment>
<dbReference type="SUPFAM" id="SSF53790">
    <property type="entry name" value="Tetrapyrrole methylase"/>
    <property type="match status" value="1"/>
</dbReference>
<evidence type="ECO:0000256" key="8">
    <source>
        <dbReference type="ARBA" id="ARBA00048752"/>
    </source>
</evidence>
<evidence type="ECO:0000256" key="1">
    <source>
        <dbReference type="ARBA" id="ARBA00004006"/>
    </source>
</evidence>
<evidence type="ECO:0000256" key="4">
    <source>
        <dbReference type="ARBA" id="ARBA00011927"/>
    </source>
</evidence>
<dbReference type="CDD" id="cd11647">
    <property type="entry name" value="DHP5_DphB"/>
    <property type="match status" value="1"/>
</dbReference>
<dbReference type="PIRSF" id="PIRSF036432">
    <property type="entry name" value="Diphthine_synth"/>
    <property type="match status" value="1"/>
</dbReference>
<dbReference type="eggNOG" id="KOG3123">
    <property type="taxonomic scope" value="Eukaryota"/>
</dbReference>
<dbReference type="NCBIfam" id="TIGR00522">
    <property type="entry name" value="dph5"/>
    <property type="match status" value="1"/>
</dbReference>
<proteinExistence type="inferred from homology"/>
<dbReference type="FunFam" id="3.40.1010.10:FF:000004">
    <property type="entry name" value="Putative diphthine synthase"/>
    <property type="match status" value="1"/>
</dbReference>
<evidence type="ECO:0000256" key="6">
    <source>
        <dbReference type="ARBA" id="ARBA00022679"/>
    </source>
</evidence>
<dbReference type="Pfam" id="PF00590">
    <property type="entry name" value="TP_methylase"/>
    <property type="match status" value="1"/>
</dbReference>
<evidence type="ECO:0000256" key="9">
    <source>
        <dbReference type="PIRSR" id="PIRSR036432-1"/>
    </source>
</evidence>
<dbReference type="GO" id="GO:0141133">
    <property type="term" value="F:diphthine methyl ester synthase activity"/>
    <property type="evidence" value="ECO:0007669"/>
    <property type="project" value="UniProtKB-EC"/>
</dbReference>
<feature type="binding site" evidence="9">
    <location>
        <position position="244"/>
    </location>
    <ligand>
        <name>S-adenosyl-L-methionine</name>
        <dbReference type="ChEBI" id="CHEBI:59789"/>
    </ligand>
</feature>
<feature type="binding site" evidence="9">
    <location>
        <position position="161"/>
    </location>
    <ligand>
        <name>S-adenosyl-L-methionine</name>
        <dbReference type="ChEBI" id="CHEBI:59789"/>
    </ligand>
</feature>
<dbReference type="AlphaFoldDB" id="A0A0L0DB39"/>
<dbReference type="InterPro" id="IPR014777">
    <property type="entry name" value="4pyrrole_Mease_sub1"/>
</dbReference>
<evidence type="ECO:0000259" key="10">
    <source>
        <dbReference type="Pfam" id="PF00590"/>
    </source>
</evidence>
<dbReference type="InterPro" id="IPR000878">
    <property type="entry name" value="4pyrrol_Mease"/>
</dbReference>
<feature type="binding site" evidence="9">
    <location>
        <position position="6"/>
    </location>
    <ligand>
        <name>S-adenosyl-L-methionine</name>
        <dbReference type="ChEBI" id="CHEBI:59789"/>
    </ligand>
</feature>
<feature type="binding site" evidence="9">
    <location>
        <position position="219"/>
    </location>
    <ligand>
        <name>S-adenosyl-L-methionine</name>
        <dbReference type="ChEBI" id="CHEBI:59789"/>
    </ligand>
</feature>
<dbReference type="OrthoDB" id="2516at2759"/>
<feature type="binding site" evidence="9">
    <location>
        <position position="82"/>
    </location>
    <ligand>
        <name>S-adenosyl-L-methionine</name>
        <dbReference type="ChEBI" id="CHEBI:59789"/>
    </ligand>
</feature>
<dbReference type="OMA" id="HNASIMS"/>
<comment type="function">
    <text evidence="1">S-adenosyl-L-methionine-dependent methyltransferase that catalyzes four methylations of the modified target histidine residue in translation elongation factor 2 (EF-2), to form an intermediate called diphthine methyl ester. The four successive methylation reactions represent the second step of diphthamide biosynthesis.</text>
</comment>
<comment type="similarity">
    <text evidence="3">Belongs to the diphthine synthase family.</text>
</comment>
<reference evidence="11 12" key="1">
    <citation type="submission" date="2010-05" db="EMBL/GenBank/DDBJ databases">
        <title>The Genome Sequence of Thecamonas trahens ATCC 50062.</title>
        <authorList>
            <consortium name="The Broad Institute Genome Sequencing Platform"/>
            <person name="Russ C."/>
            <person name="Cuomo C."/>
            <person name="Shea T."/>
            <person name="Young S.K."/>
            <person name="Zeng Q."/>
            <person name="Koehrsen M."/>
            <person name="Haas B."/>
            <person name="Borodovsky M."/>
            <person name="Guigo R."/>
            <person name="Alvarado L."/>
            <person name="Berlin A."/>
            <person name="Bochicchio J."/>
            <person name="Borenstein D."/>
            <person name="Chapman S."/>
            <person name="Chen Z."/>
            <person name="Freedman E."/>
            <person name="Gellesch M."/>
            <person name="Goldberg J."/>
            <person name="Griggs A."/>
            <person name="Gujja S."/>
            <person name="Heilman E."/>
            <person name="Heiman D."/>
            <person name="Hepburn T."/>
            <person name="Howarth C."/>
            <person name="Jen D."/>
            <person name="Larson L."/>
            <person name="Mehta T."/>
            <person name="Park D."/>
            <person name="Pearson M."/>
            <person name="Roberts A."/>
            <person name="Saif S."/>
            <person name="Shenoy N."/>
            <person name="Sisk P."/>
            <person name="Stolte C."/>
            <person name="Sykes S."/>
            <person name="Thomson T."/>
            <person name="Walk T."/>
            <person name="White J."/>
            <person name="Yandava C."/>
            <person name="Burger G."/>
            <person name="Gray M.W."/>
            <person name="Holland P.W.H."/>
            <person name="King N."/>
            <person name="Lang F.B.F."/>
            <person name="Roger A.J."/>
            <person name="Ruiz-Trillo I."/>
            <person name="Lander E."/>
            <person name="Nusbaum C."/>
        </authorList>
    </citation>
    <scope>NUCLEOTIDE SEQUENCE [LARGE SCALE GENOMIC DNA]</scope>
    <source>
        <strain evidence="11 12">ATCC 50062</strain>
    </source>
</reference>
<dbReference type="InterPro" id="IPR014776">
    <property type="entry name" value="4pyrrole_Mease_sub2"/>
</dbReference>
<dbReference type="UniPathway" id="UPA00559"/>
<dbReference type="FunFam" id="3.30.950.10:FF:000004">
    <property type="entry name" value="Diphthine synthase putative"/>
    <property type="match status" value="1"/>
</dbReference>
<organism evidence="11 12">
    <name type="scientific">Thecamonas trahens ATCC 50062</name>
    <dbReference type="NCBI Taxonomy" id="461836"/>
    <lineage>
        <taxon>Eukaryota</taxon>
        <taxon>Apusozoa</taxon>
        <taxon>Apusomonadida</taxon>
        <taxon>Apusomonadidae</taxon>
        <taxon>Thecamonas</taxon>
    </lineage>
</organism>
<evidence type="ECO:0000256" key="3">
    <source>
        <dbReference type="ARBA" id="ARBA00006729"/>
    </source>
</evidence>
<dbReference type="STRING" id="461836.A0A0L0DB39"/>
<accession>A0A0L0DB39</accession>
<sequence>MIGLGLGDAKDITVKGLEAVRTCARVYLEAYTSVLGASKEELEAFYGVEVIVADRELVESGADDTLIEPAKEENIGFLVVGDPFGATTHTDLVVRARAAGVTVSVIHNASIMNAAGACGLQLYNFGLTVSVVFFTETWRPDSFYNKVKINAAAGLHTLCLLDIKMKEISDENLAKGRMIYDPPRFMTVNQCLSQFLEVEEKYGEGILTADTQVVALARVGQETQVIAAGSIAELLPLDFGPPLHSLVVVGETHFLEDEILAGLSQTAELKPLADGANDDVEAGSTADAIAVAADGAE</sequence>
<dbReference type="EMBL" id="GL349456">
    <property type="protein sequence ID" value="KNC49547.1"/>
    <property type="molecule type" value="Genomic_DNA"/>
</dbReference>